<dbReference type="InterPro" id="IPR036322">
    <property type="entry name" value="WD40_repeat_dom_sf"/>
</dbReference>
<evidence type="ECO:0000256" key="2">
    <source>
        <dbReference type="SAM" id="MobiDB-lite"/>
    </source>
</evidence>
<dbReference type="Gramene" id="OE9A032323T2">
    <property type="protein sequence ID" value="OE9A032323C2"/>
    <property type="gene ID" value="OE9A032323"/>
</dbReference>
<organism evidence="5 6">
    <name type="scientific">Olea europaea subsp. europaea</name>
    <dbReference type="NCBI Taxonomy" id="158383"/>
    <lineage>
        <taxon>Eukaryota</taxon>
        <taxon>Viridiplantae</taxon>
        <taxon>Streptophyta</taxon>
        <taxon>Embryophyta</taxon>
        <taxon>Tracheophyta</taxon>
        <taxon>Spermatophyta</taxon>
        <taxon>Magnoliopsida</taxon>
        <taxon>eudicotyledons</taxon>
        <taxon>Gunneridae</taxon>
        <taxon>Pentapetalae</taxon>
        <taxon>asterids</taxon>
        <taxon>lamiids</taxon>
        <taxon>Lamiales</taxon>
        <taxon>Oleaceae</taxon>
        <taxon>Oleeae</taxon>
        <taxon>Olea</taxon>
    </lineage>
</organism>
<feature type="domain" description="BCAS3 WD40" evidence="4">
    <location>
        <begin position="84"/>
        <end position="157"/>
    </location>
</feature>
<evidence type="ECO:0000259" key="3">
    <source>
        <dbReference type="Pfam" id="PF12490"/>
    </source>
</evidence>
<feature type="region of interest" description="Disordered" evidence="2">
    <location>
        <begin position="1"/>
        <end position="24"/>
    </location>
</feature>
<dbReference type="InterPro" id="IPR045142">
    <property type="entry name" value="BCAS3-like"/>
</dbReference>
<dbReference type="GO" id="GO:0042594">
    <property type="term" value="P:response to starvation"/>
    <property type="evidence" value="ECO:0007669"/>
    <property type="project" value="TreeGrafter"/>
</dbReference>
<dbReference type="InterPro" id="IPR015943">
    <property type="entry name" value="WD40/YVTN_repeat-like_dom_sf"/>
</dbReference>
<evidence type="ECO:0000313" key="6">
    <source>
        <dbReference type="Proteomes" id="UP000594638"/>
    </source>
</evidence>
<gene>
    <name evidence="5" type="ORF">OLEA9_A032323</name>
</gene>
<dbReference type="Pfam" id="PF12490">
    <property type="entry name" value="BCAS3"/>
    <property type="match status" value="1"/>
</dbReference>
<evidence type="ECO:0000256" key="1">
    <source>
        <dbReference type="ARBA" id="ARBA00004329"/>
    </source>
</evidence>
<dbReference type="EMBL" id="CACTIH010007354">
    <property type="protein sequence ID" value="CAA3010931.1"/>
    <property type="molecule type" value="Genomic_DNA"/>
</dbReference>
<comment type="subcellular location">
    <subcellularLocation>
        <location evidence="1">Preautophagosomal structure</location>
    </subcellularLocation>
</comment>
<sequence length="867" mass="93546">MRNDSQKSGGVSVPGGMLRSDRGNNGIIPTSIKSLSSYWRVVSSGASSVASTVRSAASAMVDKDGESPQDQVCWAGFDKLELKGGITRKVLLLGYSYGFQVWDVEEADNVRKLVSRHDGPVSFMQALPDPTPSKESGDKFADSRPLLIICADGSFSGGNNIQEGYGGPRNGPVQHYHGSVNGSCMPTVVWFYSLQSQSYVHLLRFRSVVHLVRCSSRVVAVLQSAQIHCFNASTLERQYTILTNHVVTGDCGSGGIGFGPLAMGPRWMAYSGSPVTFQNSGRVSPQHLTPSASFTSPASNGSLVAHYAKESSRQLAAGIVTLGDMGYKKLSRYYSELLPDGNNSHSGSARADSVGMVIVRDVVGKGVVAQFRAHKHPISSLCFDPSGTLLVTASDQGHNINVFRIMPEFSGAASGPSYVHLYRLQRGVTPAVIQDISFSIDSQWIMVSSLRGTSHLFAISPSGGSVGIQSSDSCYSTRNSGYSSMKKSAVHGPPNSGIQLLTQQNICACGSPISLSPLIRIRNGNNGWRNAVSGAAAAATGKMSSFPGAIASTFHNCRGDGVYGHANSLKTNYYLLVFSSSGCMIQYVLGTSAVLNSVTALPGVSACCESDPDDDAGFEVKAIQKWDICQKLKRKEQADDIGMYSENANLDRAKVYPERTRQEDSVCSDVMGAPTKDKITTDERHHMYISEAELQMHQNKSLLWAKTEISFHSMQLTDDFNEDKEDARRGEIEIERIPVDMLEVRSKDLVPVFDYLQASNLHFQGRVPDANSNNNGQLLCQRSDTSEGSGSHDMMTNDGIVTAEPHNGAGETSRGYINTDSSMANTRPQTVHTRDYPAGETQINSVNSKIAGLILENQFGDEGDEFD</sequence>
<feature type="domain" description="BCAS3 WD40" evidence="4">
    <location>
        <begin position="178"/>
        <end position="475"/>
    </location>
</feature>
<dbReference type="PANTHER" id="PTHR13268">
    <property type="entry name" value="BREAST CARCINOMA AMPLIFIED SEQUENCE 3"/>
    <property type="match status" value="1"/>
</dbReference>
<dbReference type="SMART" id="SM00320">
    <property type="entry name" value="WD40"/>
    <property type="match status" value="2"/>
</dbReference>
<protein>
    <submittedName>
        <fullName evidence="5">Autophagy-related 18f-like isoform X1</fullName>
    </submittedName>
</protein>
<name>A0A8S0U293_OLEEU</name>
<dbReference type="Proteomes" id="UP000594638">
    <property type="component" value="Unassembled WGS sequence"/>
</dbReference>
<dbReference type="InterPro" id="IPR022175">
    <property type="entry name" value="BCAS3_dom"/>
</dbReference>
<dbReference type="SUPFAM" id="SSF50978">
    <property type="entry name" value="WD40 repeat-like"/>
    <property type="match status" value="1"/>
</dbReference>
<proteinExistence type="predicted"/>
<keyword evidence="6" id="KW-1185">Reference proteome</keyword>
<dbReference type="GO" id="GO:0006914">
    <property type="term" value="P:autophagy"/>
    <property type="evidence" value="ECO:0007669"/>
    <property type="project" value="InterPro"/>
</dbReference>
<feature type="domain" description="BCAS3" evidence="3">
    <location>
        <begin position="609"/>
        <end position="754"/>
    </location>
</feature>
<dbReference type="OrthoDB" id="25778at2759"/>
<comment type="caution">
    <text evidence="5">The sequence shown here is derived from an EMBL/GenBank/DDBJ whole genome shotgun (WGS) entry which is preliminary data.</text>
</comment>
<dbReference type="GO" id="GO:0000407">
    <property type="term" value="C:phagophore assembly site"/>
    <property type="evidence" value="ECO:0007669"/>
    <property type="project" value="UniProtKB-SubCell"/>
</dbReference>
<dbReference type="Gramene" id="OE9A032323T1">
    <property type="protein sequence ID" value="OE9A032323C1"/>
    <property type="gene ID" value="OE9A032323"/>
</dbReference>
<reference evidence="5 6" key="1">
    <citation type="submission" date="2019-12" db="EMBL/GenBank/DDBJ databases">
        <authorList>
            <person name="Alioto T."/>
            <person name="Alioto T."/>
            <person name="Gomez Garrido J."/>
        </authorList>
    </citation>
    <scope>NUCLEOTIDE SEQUENCE [LARGE SCALE GENOMIC DNA]</scope>
</reference>
<dbReference type="AlphaFoldDB" id="A0A8S0U293"/>
<evidence type="ECO:0000259" key="4">
    <source>
        <dbReference type="Pfam" id="PF21034"/>
    </source>
</evidence>
<dbReference type="Pfam" id="PF21034">
    <property type="entry name" value="BCAS3_WD40"/>
    <property type="match status" value="2"/>
</dbReference>
<dbReference type="PANTHER" id="PTHR13268:SF7">
    <property type="entry name" value="AUTOPHAGY-RELATED PROTEIN 18F"/>
    <property type="match status" value="1"/>
</dbReference>
<evidence type="ECO:0000313" key="5">
    <source>
        <dbReference type="EMBL" id="CAA3010931.1"/>
    </source>
</evidence>
<dbReference type="InterPro" id="IPR048382">
    <property type="entry name" value="BCAS3_WD40"/>
</dbReference>
<dbReference type="Gene3D" id="2.130.10.10">
    <property type="entry name" value="YVTN repeat-like/Quinoprotein amine dehydrogenase"/>
    <property type="match status" value="1"/>
</dbReference>
<accession>A0A8S0U293</accession>
<dbReference type="InterPro" id="IPR001680">
    <property type="entry name" value="WD40_rpt"/>
</dbReference>